<reference evidence="4 5" key="1">
    <citation type="submission" date="2012-02" db="EMBL/GenBank/DDBJ databases">
        <title>Complete genome sequence of Actinoplanes missouriensis 431 (= NBRC 102363).</title>
        <authorList>
            <person name="Ohnishi Y."/>
            <person name="Ishikawa J."/>
            <person name="Sekine M."/>
            <person name="Hosoyama A."/>
            <person name="Harada T."/>
            <person name="Narita H."/>
            <person name="Hata T."/>
            <person name="Konno Y."/>
            <person name="Tutikane K."/>
            <person name="Fujita N."/>
            <person name="Horinouchi S."/>
            <person name="Hayakawa M."/>
        </authorList>
    </citation>
    <scope>NUCLEOTIDE SEQUENCE [LARGE SCALE GENOMIC DNA]</scope>
    <source>
        <strain evidence="5">ATCC 14538 / DSM 43046 / CBS 188.64 / JCM 3121 / NBRC 102363 / NCIMB 12654 / NRRL B-3342 / UNCC 431</strain>
    </source>
</reference>
<dbReference type="GO" id="GO:0015888">
    <property type="term" value="P:thiamine transport"/>
    <property type="evidence" value="ECO:0007669"/>
    <property type="project" value="TreeGrafter"/>
</dbReference>
<dbReference type="GO" id="GO:0030288">
    <property type="term" value="C:outer membrane-bounded periplasmic space"/>
    <property type="evidence" value="ECO:0007669"/>
    <property type="project" value="TreeGrafter"/>
</dbReference>
<dbReference type="SMART" id="SM00327">
    <property type="entry name" value="VWA"/>
    <property type="match status" value="1"/>
</dbReference>
<dbReference type="SUPFAM" id="SSF53850">
    <property type="entry name" value="Periplasmic binding protein-like II"/>
    <property type="match status" value="1"/>
</dbReference>
<dbReference type="SUPFAM" id="SSF53300">
    <property type="entry name" value="vWA-like"/>
    <property type="match status" value="1"/>
</dbReference>
<dbReference type="InterPro" id="IPR036465">
    <property type="entry name" value="vWFA_dom_sf"/>
</dbReference>
<evidence type="ECO:0000313" key="5">
    <source>
        <dbReference type="Proteomes" id="UP000007882"/>
    </source>
</evidence>
<dbReference type="RefSeq" id="WP_014442556.1">
    <property type="nucleotide sequence ID" value="NC_017093.1"/>
</dbReference>
<dbReference type="PROSITE" id="PS51257">
    <property type="entry name" value="PROKAR_LIPOPROTEIN"/>
    <property type="match status" value="1"/>
</dbReference>
<dbReference type="GO" id="GO:0030976">
    <property type="term" value="F:thiamine pyrophosphate binding"/>
    <property type="evidence" value="ECO:0007669"/>
    <property type="project" value="TreeGrafter"/>
</dbReference>
<dbReference type="HOGENOM" id="CLU_029847_1_0_11"/>
<organism evidence="4 5">
    <name type="scientific">Actinoplanes missouriensis (strain ATCC 14538 / DSM 43046 / CBS 188.64 / JCM 3121 / NBRC 102363 / NCIMB 12654 / NRRL B-3342 / UNCC 431)</name>
    <dbReference type="NCBI Taxonomy" id="512565"/>
    <lineage>
        <taxon>Bacteria</taxon>
        <taxon>Bacillati</taxon>
        <taxon>Actinomycetota</taxon>
        <taxon>Actinomycetes</taxon>
        <taxon>Micromonosporales</taxon>
        <taxon>Micromonosporaceae</taxon>
        <taxon>Actinoplanes</taxon>
    </lineage>
</organism>
<feature type="chain" id="PRO_5039712054" description="VWFA domain-containing protein" evidence="2">
    <location>
        <begin position="23"/>
        <end position="510"/>
    </location>
</feature>
<dbReference type="STRING" id="512565.AMIS_24410"/>
<dbReference type="InterPro" id="IPR002035">
    <property type="entry name" value="VWF_A"/>
</dbReference>
<keyword evidence="1 2" id="KW-0732">Signal</keyword>
<dbReference type="KEGG" id="ams:AMIS_24410"/>
<dbReference type="PROSITE" id="PS50234">
    <property type="entry name" value="VWFA"/>
    <property type="match status" value="1"/>
</dbReference>
<dbReference type="EMBL" id="AP012319">
    <property type="protein sequence ID" value="BAL87661.1"/>
    <property type="molecule type" value="Genomic_DNA"/>
</dbReference>
<keyword evidence="5" id="KW-1185">Reference proteome</keyword>
<dbReference type="eggNOG" id="COG2304">
    <property type="taxonomic scope" value="Bacteria"/>
</dbReference>
<dbReference type="AlphaFoldDB" id="I0H3S4"/>
<proteinExistence type="predicted"/>
<dbReference type="Pfam" id="PF13531">
    <property type="entry name" value="SBP_bac_11"/>
    <property type="match status" value="1"/>
</dbReference>
<dbReference type="Gene3D" id="3.40.190.10">
    <property type="entry name" value="Periplasmic binding protein-like II"/>
    <property type="match status" value="2"/>
</dbReference>
<sequence length="510" mass="54695">MRWRPAALALGLVVATATACTAEEPEPITLRVLASSELADMTPILADLRRETGIDLVMDYQGTVAANRALDPVKYRHDLAWLSDDRYLKLTLDAAGYHGPMPLSTKIMGSPVAIGVKPAVAARLGDPTWADIADEAATGALTFAMADPEQAASGLAALIGVATAATGEGRALRPEDVTCDRLGGFFSGQTLTAPTTAALADTFVAAPADVLISYESVLLSLNASGRLAEPLEIRYPRDGIVLSEYPLMLLRPEHRAAYDRAVTWLTSDATQQKIMRQTLRRPMNPAVTRDPRLTAPIGNSLYFPDRQDVIDRLLANYRAEPGRPGHVIFVLDFSGSMKGERMNRLRSVFNGLSGVDRTPSGKFTRFHRGEKITLIRFGEGVLGERTFTVDGDDDVRAMRAFLAAEEYDERTAVWSALEHAYQKARAEPDRPTSIVLMTDGESNAGIGLAAFLSKHRALPGPVRAVPAYMIGVGEADGSALRTAAEATGGRAAAATTDSLADAFKDVRGCG</sequence>
<feature type="signal peptide" evidence="2">
    <location>
        <begin position="1"/>
        <end position="22"/>
    </location>
</feature>
<evidence type="ECO:0000313" key="4">
    <source>
        <dbReference type="EMBL" id="BAL87661.1"/>
    </source>
</evidence>
<dbReference type="GO" id="GO:0030975">
    <property type="term" value="F:thiamine binding"/>
    <property type="evidence" value="ECO:0007669"/>
    <property type="project" value="TreeGrafter"/>
</dbReference>
<gene>
    <name evidence="4" type="ordered locus">AMIS_24410</name>
</gene>
<dbReference type="PATRIC" id="fig|512565.3.peg.2440"/>
<evidence type="ECO:0000256" key="2">
    <source>
        <dbReference type="SAM" id="SignalP"/>
    </source>
</evidence>
<accession>I0H3S4</accession>
<dbReference type="CDD" id="cd00198">
    <property type="entry name" value="vWFA"/>
    <property type="match status" value="1"/>
</dbReference>
<dbReference type="PANTHER" id="PTHR30006">
    <property type="entry name" value="THIAMINE-BINDING PERIPLASMIC PROTEIN-RELATED"/>
    <property type="match status" value="1"/>
</dbReference>
<dbReference type="OrthoDB" id="3170630at2"/>
<dbReference type="Pfam" id="PF00092">
    <property type="entry name" value="VWA"/>
    <property type="match status" value="1"/>
</dbReference>
<dbReference type="PANTHER" id="PTHR30006:SF2">
    <property type="entry name" value="ABC TRANSPORTER SUBSTRATE-BINDING PROTEIN"/>
    <property type="match status" value="1"/>
</dbReference>
<evidence type="ECO:0000259" key="3">
    <source>
        <dbReference type="PROSITE" id="PS50234"/>
    </source>
</evidence>
<protein>
    <recommendedName>
        <fullName evidence="3">VWFA domain-containing protein</fullName>
    </recommendedName>
</protein>
<feature type="domain" description="VWFA" evidence="3">
    <location>
        <begin position="326"/>
        <end position="506"/>
    </location>
</feature>
<dbReference type="Gene3D" id="3.40.50.410">
    <property type="entry name" value="von Willebrand factor, type A domain"/>
    <property type="match status" value="1"/>
</dbReference>
<name>I0H3S4_ACTM4</name>
<evidence type="ECO:0000256" key="1">
    <source>
        <dbReference type="ARBA" id="ARBA00022729"/>
    </source>
</evidence>
<dbReference type="Proteomes" id="UP000007882">
    <property type="component" value="Chromosome"/>
</dbReference>